<protein>
    <recommendedName>
        <fullName evidence="4">PPIase cyclophilin-type domain-containing protein</fullName>
    </recommendedName>
</protein>
<dbReference type="InterPro" id="IPR002130">
    <property type="entry name" value="Cyclophilin-type_PPIase_dom"/>
</dbReference>
<feature type="compositionally biased region" description="Low complexity" evidence="2">
    <location>
        <begin position="283"/>
        <end position="293"/>
    </location>
</feature>
<dbReference type="Proteomes" id="UP000681340">
    <property type="component" value="Unassembled WGS sequence"/>
</dbReference>
<organism evidence="5 6">
    <name type="scientific">Actinoplanes auranticolor</name>
    <dbReference type="NCBI Taxonomy" id="47988"/>
    <lineage>
        <taxon>Bacteria</taxon>
        <taxon>Bacillati</taxon>
        <taxon>Actinomycetota</taxon>
        <taxon>Actinomycetes</taxon>
        <taxon>Micromonosporales</taxon>
        <taxon>Micromonosporaceae</taxon>
        <taxon>Actinoplanes</taxon>
    </lineage>
</organism>
<proteinExistence type="predicted"/>
<dbReference type="AlphaFoldDB" id="A0A919SGI5"/>
<evidence type="ECO:0000259" key="4">
    <source>
        <dbReference type="PROSITE" id="PS50072"/>
    </source>
</evidence>
<dbReference type="Gene3D" id="2.40.100.10">
    <property type="entry name" value="Cyclophilin-like"/>
    <property type="match status" value="1"/>
</dbReference>
<feature type="compositionally biased region" description="Basic and acidic residues" evidence="2">
    <location>
        <begin position="1"/>
        <end position="20"/>
    </location>
</feature>
<dbReference type="SUPFAM" id="SSF50891">
    <property type="entry name" value="Cyclophilin-like"/>
    <property type="match status" value="1"/>
</dbReference>
<comment type="function">
    <text evidence="1">PPIases accelerate the folding of proteins. It catalyzes the cis-trans isomerization of proline imidic peptide bonds in oligopeptides.</text>
</comment>
<dbReference type="RefSeq" id="WP_212990625.1">
    <property type="nucleotide sequence ID" value="NZ_BAABEA010000001.1"/>
</dbReference>
<dbReference type="GO" id="GO:0003755">
    <property type="term" value="F:peptidyl-prolyl cis-trans isomerase activity"/>
    <property type="evidence" value="ECO:0007669"/>
    <property type="project" value="InterPro"/>
</dbReference>
<evidence type="ECO:0000256" key="3">
    <source>
        <dbReference type="SAM" id="Phobius"/>
    </source>
</evidence>
<feature type="region of interest" description="Disordered" evidence="2">
    <location>
        <begin position="269"/>
        <end position="293"/>
    </location>
</feature>
<dbReference type="Pfam" id="PF00160">
    <property type="entry name" value="Pro_isomerase"/>
    <property type="match status" value="1"/>
</dbReference>
<dbReference type="InterPro" id="IPR029000">
    <property type="entry name" value="Cyclophilin-like_dom_sf"/>
</dbReference>
<accession>A0A919SGI5</accession>
<dbReference type="PANTHER" id="PTHR45625:SF3">
    <property type="entry name" value="PEPTIDYL-PROLYL CIS-TRANS ISOMERASE B-RELATED"/>
    <property type="match status" value="1"/>
</dbReference>
<comment type="caution">
    <text evidence="5">The sequence shown here is derived from an EMBL/GenBank/DDBJ whole genome shotgun (WGS) entry which is preliminary data.</text>
</comment>
<reference evidence="5" key="1">
    <citation type="submission" date="2021-03" db="EMBL/GenBank/DDBJ databases">
        <title>Whole genome shotgun sequence of Actinoplanes auranticolor NBRC 12245.</title>
        <authorList>
            <person name="Komaki H."/>
            <person name="Tamura T."/>
        </authorList>
    </citation>
    <scope>NUCLEOTIDE SEQUENCE</scope>
    <source>
        <strain evidence="5">NBRC 12245</strain>
    </source>
</reference>
<keyword evidence="3" id="KW-0472">Membrane</keyword>
<keyword evidence="3" id="KW-1133">Transmembrane helix</keyword>
<name>A0A919SGI5_9ACTN</name>
<feature type="region of interest" description="Disordered" evidence="2">
    <location>
        <begin position="1"/>
        <end position="29"/>
    </location>
</feature>
<feature type="transmembrane region" description="Helical" evidence="3">
    <location>
        <begin position="35"/>
        <end position="57"/>
    </location>
</feature>
<dbReference type="EMBL" id="BOQL01000037">
    <property type="protein sequence ID" value="GIM71506.1"/>
    <property type="molecule type" value="Genomic_DNA"/>
</dbReference>
<sequence>MASSRDRARKLAREKLDRQLARRAGRQRRRRQIQAGLGAALALVLIVGGVAWLGGAFDDDPVDPTASEVCAWTPQNAESNPDLKDVGEPPTSGIPTAGTRPMTITTDQGAPIVVTLDLAAAPCTSASLSHLAGKQFFDNTTCHEITTEGAIHCGDPKGTGQGGPTYTVYNENTPLAPTPAPSASAAATPQEPLYPKGTVAMIGNPPGANGSQFLIFFKDFTPKTEPQYPIVGKVTGGLDTVAKIGKIATVANSAGDKVTPKDKITVQSITVGEPSAEPADTVPSAAPSASSQS</sequence>
<keyword evidence="3" id="KW-0812">Transmembrane</keyword>
<evidence type="ECO:0000313" key="6">
    <source>
        <dbReference type="Proteomes" id="UP000681340"/>
    </source>
</evidence>
<evidence type="ECO:0000313" key="5">
    <source>
        <dbReference type="EMBL" id="GIM71506.1"/>
    </source>
</evidence>
<evidence type="ECO:0000256" key="1">
    <source>
        <dbReference type="ARBA" id="ARBA00002388"/>
    </source>
</evidence>
<feature type="domain" description="PPIase cyclophilin-type" evidence="4">
    <location>
        <begin position="99"/>
        <end position="271"/>
    </location>
</feature>
<dbReference type="InterPro" id="IPR044666">
    <property type="entry name" value="Cyclophilin_A-like"/>
</dbReference>
<keyword evidence="6" id="KW-1185">Reference proteome</keyword>
<dbReference type="PROSITE" id="PS50072">
    <property type="entry name" value="CSA_PPIASE_2"/>
    <property type="match status" value="1"/>
</dbReference>
<evidence type="ECO:0000256" key="2">
    <source>
        <dbReference type="SAM" id="MobiDB-lite"/>
    </source>
</evidence>
<gene>
    <name evidence="5" type="ORF">Aau02nite_46350</name>
</gene>
<dbReference type="PANTHER" id="PTHR45625">
    <property type="entry name" value="PEPTIDYL-PROLYL CIS-TRANS ISOMERASE-RELATED"/>
    <property type="match status" value="1"/>
</dbReference>